<dbReference type="AlphaFoldDB" id="A0A348HCT3"/>
<gene>
    <name evidence="5" type="ORF">ZBT109_0657</name>
</gene>
<dbReference type="KEGG" id="zpl:ZBT109_0657"/>
<sequence>MKAAGLKFTAAAVLATTLSGCAGMYTQDGAPNDPLEPVNRKVFAFNDALDEYALRPVAKGYNAVTPQPVQDGVTNFFGNLGEVGNMANGVLQGNPKILGISLSRFLINTTLGLGGFLDPATQLGIEARHEDVGKTLAAWGFRSGPFLMLPILGPSSLRDTVGKPGDWYVSPTHQISDDYTRWGLYGLNTVNWRASMLEQEKLLQGDRYTLLRDAWMQRRQFEIDGGQTKHDPFASGDFDYDEPAAGAVPATQK</sequence>
<feature type="signal peptide" evidence="4">
    <location>
        <begin position="1"/>
        <end position="22"/>
    </location>
</feature>
<evidence type="ECO:0000256" key="4">
    <source>
        <dbReference type="SAM" id="SignalP"/>
    </source>
</evidence>
<protein>
    <submittedName>
        <fullName evidence="5">Surface lipoprotein</fullName>
    </submittedName>
</protein>
<name>A0A348HCT3_9GAMM</name>
<dbReference type="OrthoDB" id="9785326at2"/>
<evidence type="ECO:0000313" key="5">
    <source>
        <dbReference type="EMBL" id="BBG29435.1"/>
    </source>
</evidence>
<evidence type="ECO:0000313" key="6">
    <source>
        <dbReference type="Proteomes" id="UP000267342"/>
    </source>
</evidence>
<dbReference type="PANTHER" id="PTHR30035">
    <property type="entry name" value="LIPOPROTEIN VACJ-RELATED"/>
    <property type="match status" value="1"/>
</dbReference>
<evidence type="ECO:0000256" key="1">
    <source>
        <dbReference type="ARBA" id="ARBA00010634"/>
    </source>
</evidence>
<comment type="similarity">
    <text evidence="1">Belongs to the MlaA family.</text>
</comment>
<dbReference type="STRING" id="1123510.GCA_000620025_01973"/>
<dbReference type="GO" id="GO:0016020">
    <property type="term" value="C:membrane"/>
    <property type="evidence" value="ECO:0007669"/>
    <property type="project" value="InterPro"/>
</dbReference>
<dbReference type="PRINTS" id="PR01805">
    <property type="entry name" value="VACJLIPOPROT"/>
</dbReference>
<keyword evidence="6" id="KW-1185">Reference proteome</keyword>
<evidence type="ECO:0000256" key="3">
    <source>
        <dbReference type="SAM" id="MobiDB-lite"/>
    </source>
</evidence>
<accession>A0A348HCT3</accession>
<keyword evidence="5" id="KW-0449">Lipoprotein</keyword>
<dbReference type="Pfam" id="PF04333">
    <property type="entry name" value="MlaA"/>
    <property type="match status" value="1"/>
</dbReference>
<dbReference type="PANTHER" id="PTHR30035:SF3">
    <property type="entry name" value="INTERMEMBRANE PHOSPHOLIPID TRANSPORT SYSTEM LIPOPROTEIN MLAA"/>
    <property type="match status" value="1"/>
</dbReference>
<evidence type="ECO:0000256" key="2">
    <source>
        <dbReference type="ARBA" id="ARBA00022729"/>
    </source>
</evidence>
<dbReference type="PROSITE" id="PS51257">
    <property type="entry name" value="PROKAR_LIPOPROTEIN"/>
    <property type="match status" value="1"/>
</dbReference>
<reference evidence="5 6" key="1">
    <citation type="submission" date="2018-09" db="EMBL/GenBank/DDBJ databases">
        <title>Zymobacter palmae IAM14233 (=T109) whole genome analysis.</title>
        <authorList>
            <person name="Yanase H."/>
        </authorList>
    </citation>
    <scope>NUCLEOTIDE SEQUENCE [LARGE SCALE GENOMIC DNA]</scope>
    <source>
        <strain evidence="5 6">IAM14233</strain>
    </source>
</reference>
<organism evidence="5 6">
    <name type="scientific">Zymobacter palmae</name>
    <dbReference type="NCBI Taxonomy" id="33074"/>
    <lineage>
        <taxon>Bacteria</taxon>
        <taxon>Pseudomonadati</taxon>
        <taxon>Pseudomonadota</taxon>
        <taxon>Gammaproteobacteria</taxon>
        <taxon>Oceanospirillales</taxon>
        <taxon>Halomonadaceae</taxon>
        <taxon>Zymobacter group</taxon>
        <taxon>Zymobacter</taxon>
    </lineage>
</organism>
<dbReference type="GO" id="GO:0120010">
    <property type="term" value="P:intermembrane phospholipid transfer"/>
    <property type="evidence" value="ECO:0007669"/>
    <property type="project" value="TreeGrafter"/>
</dbReference>
<keyword evidence="2 4" id="KW-0732">Signal</keyword>
<feature type="chain" id="PRO_5017030285" evidence="4">
    <location>
        <begin position="23"/>
        <end position="253"/>
    </location>
</feature>
<dbReference type="RefSeq" id="WP_027705095.1">
    <property type="nucleotide sequence ID" value="NZ_AP018933.1"/>
</dbReference>
<dbReference type="Proteomes" id="UP000267342">
    <property type="component" value="Chromosome"/>
</dbReference>
<dbReference type="InterPro" id="IPR007428">
    <property type="entry name" value="MlaA"/>
</dbReference>
<dbReference type="EMBL" id="AP018933">
    <property type="protein sequence ID" value="BBG29435.1"/>
    <property type="molecule type" value="Genomic_DNA"/>
</dbReference>
<proteinExistence type="inferred from homology"/>
<feature type="region of interest" description="Disordered" evidence="3">
    <location>
        <begin position="226"/>
        <end position="253"/>
    </location>
</feature>